<dbReference type="EMBL" id="KX523699">
    <property type="protein sequence ID" value="ANW46821.1"/>
    <property type="molecule type" value="Genomic_DNA"/>
</dbReference>
<dbReference type="OrthoDB" id="39047at10239"/>
<sequence length="70" mass="7715">MQTQKELKMVYLHVEQVNGRTMIVDQDGRQVAGVINFHLNASPNAISVITASIETQTRSENGLIKFNTGA</sequence>
<evidence type="ECO:0000313" key="1">
    <source>
        <dbReference type="EMBL" id="ANW46821.1"/>
    </source>
</evidence>
<reference evidence="1" key="1">
    <citation type="submission" date="2016-09" db="EMBL/GenBank/DDBJ databases">
        <authorList>
            <person name="Liu Y."/>
            <person name="Bai C."/>
            <person name="Tong Y."/>
            <person name="Mi Z."/>
            <person name="An X."/>
            <person name="Huang Y."/>
            <person name="Li P."/>
            <person name="Yuan X."/>
            <person name="Niu W."/>
            <person name="Liu H."/>
        </authorList>
    </citation>
    <scope>NUCLEOTIDE SEQUENCE</scope>
</reference>
<name>A0A1B1W2C3_9CAUD</name>
<proteinExistence type="predicted"/>
<organism evidence="1 2">
    <name type="scientific">Salmonella phage IME207</name>
    <dbReference type="NCBI Taxonomy" id="1873985"/>
    <lineage>
        <taxon>Viruses</taxon>
        <taxon>Duplodnaviria</taxon>
        <taxon>Heunggongvirae</taxon>
        <taxon>Uroviricota</taxon>
        <taxon>Caudoviricetes</taxon>
        <taxon>Shuimuvirus</taxon>
        <taxon>Shuimuvirus IME207</taxon>
    </lineage>
</organism>
<dbReference type="KEGG" id="vg:30308625"/>
<evidence type="ECO:0000313" key="2">
    <source>
        <dbReference type="Proteomes" id="UP000202982"/>
    </source>
</evidence>
<dbReference type="RefSeq" id="YP_009322739.1">
    <property type="nucleotide sequence ID" value="NC_031924.1"/>
</dbReference>
<protein>
    <submittedName>
        <fullName evidence="1">Uncharacterized protein</fullName>
    </submittedName>
</protein>
<dbReference type="GeneID" id="30308625"/>
<dbReference type="Proteomes" id="UP000202982">
    <property type="component" value="Segment"/>
</dbReference>
<keyword evidence="2" id="KW-1185">Reference proteome</keyword>
<accession>A0A1B1W2C3</accession>